<comment type="caution">
    <text evidence="1">The sequence shown here is derived from an EMBL/GenBank/DDBJ whole genome shotgun (WGS) entry which is preliminary data.</text>
</comment>
<reference evidence="1 2" key="1">
    <citation type="submission" date="2018-08" db="EMBL/GenBank/DDBJ databases">
        <title>Recombination of ecologically and evolutionarily significant loci maintains genetic cohesion in the Pseudomonas syringae species complex.</title>
        <authorList>
            <person name="Dillon M."/>
            <person name="Thakur S."/>
            <person name="Almeida R.N.D."/>
            <person name="Weir B.S."/>
            <person name="Guttman D.S."/>
        </authorList>
    </citation>
    <scope>NUCLEOTIDE SEQUENCE [LARGE SCALE GENOMIC DNA]</scope>
    <source>
        <strain evidence="1 2">ICMP 8902</strain>
    </source>
</reference>
<evidence type="ECO:0000313" key="2">
    <source>
        <dbReference type="Proteomes" id="UP000279372"/>
    </source>
</evidence>
<dbReference type="EMBL" id="RBQB01000024">
    <property type="protein sequence ID" value="RMO97352.1"/>
    <property type="molecule type" value="Genomic_DNA"/>
</dbReference>
<dbReference type="Proteomes" id="UP000279372">
    <property type="component" value="Unassembled WGS sequence"/>
</dbReference>
<dbReference type="RefSeq" id="WP_122220958.1">
    <property type="nucleotide sequence ID" value="NZ_RBQB01000024.1"/>
</dbReference>
<dbReference type="InterPro" id="IPR020518">
    <property type="entry name" value="Tscrpt_reg_PrtN"/>
</dbReference>
<evidence type="ECO:0008006" key="3">
    <source>
        <dbReference type="Google" id="ProtNLM"/>
    </source>
</evidence>
<name>A0A3M3ZRP9_9PSED</name>
<dbReference type="AlphaFoldDB" id="A0A3M3ZRP9"/>
<protein>
    <recommendedName>
        <fullName evidence="3">Pyocin activator protein PrtN</fullName>
    </recommendedName>
</protein>
<proteinExistence type="predicted"/>
<sequence>MNTLFLLMAQYEGRAVIPLDWVCSDYMHLTVEKFKRKRLDGEIDIPVVRLGADSQKAALGIHLKDLADYIDRQREKAAKEQNQLMGRAAKNGIAVKDNRPDILYHHP</sequence>
<dbReference type="GO" id="GO:0006355">
    <property type="term" value="P:regulation of DNA-templated transcription"/>
    <property type="evidence" value="ECO:0007669"/>
    <property type="project" value="InterPro"/>
</dbReference>
<dbReference type="Pfam" id="PF11112">
    <property type="entry name" value="PyocinActivator"/>
    <property type="match status" value="1"/>
</dbReference>
<organism evidence="1 2">
    <name type="scientific">Pseudomonas syringae pv. philadelphi</name>
    <dbReference type="NCBI Taxonomy" id="251706"/>
    <lineage>
        <taxon>Bacteria</taxon>
        <taxon>Pseudomonadati</taxon>
        <taxon>Pseudomonadota</taxon>
        <taxon>Gammaproteobacteria</taxon>
        <taxon>Pseudomonadales</taxon>
        <taxon>Pseudomonadaceae</taxon>
        <taxon>Pseudomonas</taxon>
    </lineage>
</organism>
<accession>A0A3M3ZRP9</accession>
<gene>
    <name evidence="1" type="ORF">ALQ33_04491</name>
</gene>
<evidence type="ECO:0000313" key="1">
    <source>
        <dbReference type="EMBL" id="RMO97352.1"/>
    </source>
</evidence>